<reference evidence="2 3" key="1">
    <citation type="submission" date="2015-07" db="EMBL/GenBank/DDBJ databases">
        <title>The genome of Melipona quadrifasciata.</title>
        <authorList>
            <person name="Pan H."/>
            <person name="Kapheim K."/>
        </authorList>
    </citation>
    <scope>NUCLEOTIDE SEQUENCE [LARGE SCALE GENOMIC DNA]</scope>
    <source>
        <strain evidence="2">0111107301</strain>
        <tissue evidence="2">Whole body</tissue>
    </source>
</reference>
<dbReference type="EMBL" id="KQ435720">
    <property type="protein sequence ID" value="KOX78601.1"/>
    <property type="molecule type" value="Genomic_DNA"/>
</dbReference>
<accession>A0A0N1ITZ5</accession>
<feature type="compositionally biased region" description="Low complexity" evidence="1">
    <location>
        <begin position="62"/>
        <end position="75"/>
    </location>
</feature>
<feature type="compositionally biased region" description="Basic and acidic residues" evidence="1">
    <location>
        <begin position="76"/>
        <end position="86"/>
    </location>
</feature>
<keyword evidence="3" id="KW-1185">Reference proteome</keyword>
<protein>
    <submittedName>
        <fullName evidence="2">Uncharacterized protein</fullName>
    </submittedName>
</protein>
<feature type="compositionally biased region" description="Basic and acidic residues" evidence="1">
    <location>
        <begin position="104"/>
        <end position="122"/>
    </location>
</feature>
<organism evidence="2 3">
    <name type="scientific">Melipona quadrifasciata</name>
    <dbReference type="NCBI Taxonomy" id="166423"/>
    <lineage>
        <taxon>Eukaryota</taxon>
        <taxon>Metazoa</taxon>
        <taxon>Ecdysozoa</taxon>
        <taxon>Arthropoda</taxon>
        <taxon>Hexapoda</taxon>
        <taxon>Insecta</taxon>
        <taxon>Pterygota</taxon>
        <taxon>Neoptera</taxon>
        <taxon>Endopterygota</taxon>
        <taxon>Hymenoptera</taxon>
        <taxon>Apocrita</taxon>
        <taxon>Aculeata</taxon>
        <taxon>Apoidea</taxon>
        <taxon>Anthophila</taxon>
        <taxon>Apidae</taxon>
        <taxon>Melipona</taxon>
    </lineage>
</organism>
<feature type="region of interest" description="Disordered" evidence="1">
    <location>
        <begin position="45"/>
        <end position="129"/>
    </location>
</feature>
<evidence type="ECO:0000313" key="2">
    <source>
        <dbReference type="EMBL" id="KOX78601.1"/>
    </source>
</evidence>
<sequence>MVGVGQIPGSEVANTEELVGLAAYTYTTAGELKVEEIASLVGDGGVRQRAAASQATPPHEQPAAAAAAAAPAAAPRRPDGDARNGVEESYAGGETNQGLTNDGDWSRRSSDTQRARARDKLPHTPGLRWIVARPSVRYQLPSAHATATANAESRQ</sequence>
<dbReference type="STRING" id="166423.A0A0N1ITZ5"/>
<name>A0A0N1ITZ5_9HYME</name>
<proteinExistence type="predicted"/>
<dbReference type="OrthoDB" id="10291230at2759"/>
<evidence type="ECO:0000256" key="1">
    <source>
        <dbReference type="SAM" id="MobiDB-lite"/>
    </source>
</evidence>
<dbReference type="Proteomes" id="UP000053105">
    <property type="component" value="Unassembled WGS sequence"/>
</dbReference>
<evidence type="ECO:0000313" key="3">
    <source>
        <dbReference type="Proteomes" id="UP000053105"/>
    </source>
</evidence>
<gene>
    <name evidence="2" type="ORF">WN51_07462</name>
</gene>
<dbReference type="AlphaFoldDB" id="A0A0N1ITZ5"/>